<dbReference type="InterPro" id="IPR003661">
    <property type="entry name" value="HisK_dim/P_dom"/>
</dbReference>
<dbReference type="SUPFAM" id="SSF47384">
    <property type="entry name" value="Homodimeric domain of signal transducing histidine kinase"/>
    <property type="match status" value="1"/>
</dbReference>
<reference evidence="9 10" key="1">
    <citation type="submission" date="2015-12" db="EMBL/GenBank/DDBJ databases">
        <authorList>
            <person name="Shamseldin A."/>
            <person name="Moawad H."/>
            <person name="Abd El-Rahim W.M."/>
            <person name="Sadowsky M.J."/>
        </authorList>
    </citation>
    <scope>NUCLEOTIDE SEQUENCE [LARGE SCALE GENOMIC DNA]</scope>
    <source>
        <strain evidence="9 10">DG5B</strain>
    </source>
</reference>
<evidence type="ECO:0000256" key="5">
    <source>
        <dbReference type="ARBA" id="ARBA00022777"/>
    </source>
</evidence>
<evidence type="ECO:0000259" key="6">
    <source>
        <dbReference type="PROSITE" id="PS50109"/>
    </source>
</evidence>
<dbReference type="InterPro" id="IPR004358">
    <property type="entry name" value="Sig_transdc_His_kin-like_C"/>
</dbReference>
<dbReference type="CDD" id="cd00130">
    <property type="entry name" value="PAS"/>
    <property type="match status" value="3"/>
</dbReference>
<dbReference type="STRING" id="1411621.AUC43_17830"/>
<dbReference type="Proteomes" id="UP000059542">
    <property type="component" value="Chromosome"/>
</dbReference>
<feature type="domain" description="PAS" evidence="7">
    <location>
        <begin position="26"/>
        <end position="96"/>
    </location>
</feature>
<sequence>MGHRDDNDMLKQESGHAHNRFELAQSEQRFRLLFENNPTLAVFQDINGLVLDINPAFLTFLHKAKHEVIGQHLHDFLPAEVRALFGEKFKEAIGGHKVHFEVTVQGQYGEQYLKVNKIPLVVEERIIGLHVAAEDITEMAAAQNLIKQQATALTTTLESITDAFFSLDKDWNLTYINREAERLINLSREQSLGKNIWQLFPEEANGTYRRQYEQALETGKTVQFETFFARESRWLEFKAYPSATGLSIYFSDISERVEADKQLKLLALVAQGTDNGVVITDAQGRTEWVNAAFTRHTGYALAEMLGQRPGAMLQGPETDPAMVQRIRERMKRRKPFSVTILNYKKSGQKLWLAMDITPIYNDADELTQFVALMQNINYRKEIEASQAKMTQDLYRHNRDLQQFTYVISHNLRGPLANALGLAKMLTKVDKNSEAFTVSLAHLRESMGQADEVLKDLNLVLSIRDKQDIQAQETMPLVDVCAQAVNNLDEALQQCGGRVNLDIAAGLVVHGNRAYLYSIFYNLLSNSIKYRFAARPLKVDISCEPGDHGGPTISFTDNGSGFDMFKAGSDVFQLYKRFHTNQRGRGIGLFLVKTHVEAMGGKIEVASDLNFGTRFLIHLDRH</sequence>
<keyword evidence="5" id="KW-0418">Kinase</keyword>
<dbReference type="PANTHER" id="PTHR43304">
    <property type="entry name" value="PHYTOCHROME-LIKE PROTEIN CPH1"/>
    <property type="match status" value="1"/>
</dbReference>
<dbReference type="EC" id="2.7.13.3" evidence="2"/>
<dbReference type="KEGG" id="hyg:AUC43_17830"/>
<dbReference type="Gene3D" id="1.10.287.130">
    <property type="match status" value="1"/>
</dbReference>
<feature type="domain" description="PAS" evidence="7">
    <location>
        <begin position="149"/>
        <end position="219"/>
    </location>
</feature>
<evidence type="ECO:0000313" key="10">
    <source>
        <dbReference type="Proteomes" id="UP000059542"/>
    </source>
</evidence>
<dbReference type="CDD" id="cd00082">
    <property type="entry name" value="HisKA"/>
    <property type="match status" value="1"/>
</dbReference>
<dbReference type="SUPFAM" id="SSF55785">
    <property type="entry name" value="PYP-like sensor domain (PAS domain)"/>
    <property type="match status" value="3"/>
</dbReference>
<dbReference type="InterPro" id="IPR000700">
    <property type="entry name" value="PAS-assoc_C"/>
</dbReference>
<evidence type="ECO:0000256" key="3">
    <source>
        <dbReference type="ARBA" id="ARBA00022553"/>
    </source>
</evidence>
<dbReference type="GO" id="GO:0000155">
    <property type="term" value="F:phosphorelay sensor kinase activity"/>
    <property type="evidence" value="ECO:0007669"/>
    <property type="project" value="InterPro"/>
</dbReference>
<dbReference type="InterPro" id="IPR052162">
    <property type="entry name" value="Sensor_kinase/Photoreceptor"/>
</dbReference>
<keyword evidence="4" id="KW-0808">Transferase</keyword>
<comment type="catalytic activity">
    <reaction evidence="1">
        <text>ATP + protein L-histidine = ADP + protein N-phospho-L-histidine.</text>
        <dbReference type="EC" id="2.7.13.3"/>
    </reaction>
</comment>
<dbReference type="Gene3D" id="3.30.450.20">
    <property type="entry name" value="PAS domain"/>
    <property type="match status" value="3"/>
</dbReference>
<dbReference type="PROSITE" id="PS50113">
    <property type="entry name" value="PAC"/>
    <property type="match status" value="1"/>
</dbReference>
<dbReference type="Pfam" id="PF13426">
    <property type="entry name" value="PAS_9"/>
    <property type="match status" value="1"/>
</dbReference>
<evidence type="ECO:0000259" key="7">
    <source>
        <dbReference type="PROSITE" id="PS50112"/>
    </source>
</evidence>
<evidence type="ECO:0000256" key="2">
    <source>
        <dbReference type="ARBA" id="ARBA00012438"/>
    </source>
</evidence>
<dbReference type="InterPro" id="IPR005467">
    <property type="entry name" value="His_kinase_dom"/>
</dbReference>
<dbReference type="InterPro" id="IPR001610">
    <property type="entry name" value="PAC"/>
</dbReference>
<dbReference type="InterPro" id="IPR003594">
    <property type="entry name" value="HATPase_dom"/>
</dbReference>
<dbReference type="PRINTS" id="PR00344">
    <property type="entry name" value="BCTRLSENSOR"/>
</dbReference>
<dbReference type="Pfam" id="PF02518">
    <property type="entry name" value="HATPase_c"/>
    <property type="match status" value="1"/>
</dbReference>
<name>A0A0U3SKP3_9BACT</name>
<gene>
    <name evidence="9" type="ORF">AUC43_17830</name>
</gene>
<evidence type="ECO:0000313" key="9">
    <source>
        <dbReference type="EMBL" id="ALW86774.1"/>
    </source>
</evidence>
<dbReference type="SMART" id="SM00387">
    <property type="entry name" value="HATPase_c"/>
    <property type="match status" value="1"/>
</dbReference>
<dbReference type="PROSITE" id="PS50112">
    <property type="entry name" value="PAS"/>
    <property type="match status" value="3"/>
</dbReference>
<feature type="domain" description="PAS" evidence="7">
    <location>
        <begin position="262"/>
        <end position="333"/>
    </location>
</feature>
<dbReference type="NCBIfam" id="TIGR00229">
    <property type="entry name" value="sensory_box"/>
    <property type="match status" value="3"/>
</dbReference>
<evidence type="ECO:0000259" key="8">
    <source>
        <dbReference type="PROSITE" id="PS50113"/>
    </source>
</evidence>
<evidence type="ECO:0000256" key="1">
    <source>
        <dbReference type="ARBA" id="ARBA00000085"/>
    </source>
</evidence>
<proteinExistence type="predicted"/>
<dbReference type="InterPro" id="IPR036097">
    <property type="entry name" value="HisK_dim/P_sf"/>
</dbReference>
<keyword evidence="10" id="KW-1185">Reference proteome</keyword>
<dbReference type="Gene3D" id="3.30.565.10">
    <property type="entry name" value="Histidine kinase-like ATPase, C-terminal domain"/>
    <property type="match status" value="1"/>
</dbReference>
<feature type="domain" description="Histidine kinase" evidence="6">
    <location>
        <begin position="406"/>
        <end position="621"/>
    </location>
</feature>
<dbReference type="AlphaFoldDB" id="A0A0U3SKP3"/>
<dbReference type="PANTHER" id="PTHR43304:SF1">
    <property type="entry name" value="PAC DOMAIN-CONTAINING PROTEIN"/>
    <property type="match status" value="1"/>
</dbReference>
<dbReference type="InterPro" id="IPR035965">
    <property type="entry name" value="PAS-like_dom_sf"/>
</dbReference>
<dbReference type="InterPro" id="IPR013656">
    <property type="entry name" value="PAS_4"/>
</dbReference>
<dbReference type="PROSITE" id="PS50109">
    <property type="entry name" value="HIS_KIN"/>
    <property type="match status" value="1"/>
</dbReference>
<protein>
    <recommendedName>
        <fullName evidence="2">histidine kinase</fullName>
        <ecNumber evidence="2">2.7.13.3</ecNumber>
    </recommendedName>
</protein>
<dbReference type="InterPro" id="IPR000014">
    <property type="entry name" value="PAS"/>
</dbReference>
<evidence type="ECO:0000256" key="4">
    <source>
        <dbReference type="ARBA" id="ARBA00022679"/>
    </source>
</evidence>
<dbReference type="SMART" id="SM00086">
    <property type="entry name" value="PAC"/>
    <property type="match status" value="1"/>
</dbReference>
<dbReference type="InterPro" id="IPR036890">
    <property type="entry name" value="HATPase_C_sf"/>
</dbReference>
<feature type="domain" description="PAC" evidence="8">
    <location>
        <begin position="334"/>
        <end position="388"/>
    </location>
</feature>
<dbReference type="SMART" id="SM00091">
    <property type="entry name" value="PAS"/>
    <property type="match status" value="3"/>
</dbReference>
<dbReference type="SUPFAM" id="SSF55874">
    <property type="entry name" value="ATPase domain of HSP90 chaperone/DNA topoisomerase II/histidine kinase"/>
    <property type="match status" value="1"/>
</dbReference>
<organism evidence="9 10">
    <name type="scientific">Hymenobacter sedentarius</name>
    <dbReference type="NCBI Taxonomy" id="1411621"/>
    <lineage>
        <taxon>Bacteria</taxon>
        <taxon>Pseudomonadati</taxon>
        <taxon>Bacteroidota</taxon>
        <taxon>Cytophagia</taxon>
        <taxon>Cytophagales</taxon>
        <taxon>Hymenobacteraceae</taxon>
        <taxon>Hymenobacter</taxon>
    </lineage>
</organism>
<dbReference type="EMBL" id="CP013909">
    <property type="protein sequence ID" value="ALW86774.1"/>
    <property type="molecule type" value="Genomic_DNA"/>
</dbReference>
<accession>A0A0U3SKP3</accession>
<keyword evidence="3" id="KW-0597">Phosphoprotein</keyword>
<dbReference type="Pfam" id="PF08448">
    <property type="entry name" value="PAS_4"/>
    <property type="match status" value="2"/>
</dbReference>